<evidence type="ECO:0000313" key="3">
    <source>
        <dbReference type="EMBL" id="GAA3817542.1"/>
    </source>
</evidence>
<accession>A0ABP7IFZ1</accession>
<protein>
    <recommendedName>
        <fullName evidence="2">M23ase beta-sheet core domain-containing protein</fullName>
    </recommendedName>
</protein>
<dbReference type="InterPro" id="IPR011055">
    <property type="entry name" value="Dup_hybrid_motif"/>
</dbReference>
<sequence length="355" mass="36884">MGSHRAEGREPTPPRSEHRPQEYVGRRIAGRSTPSATSATPSTYVGRRAARPAEDTAPALVATSEPLPFLSTVELPTLSTLSTSIRSTTDLRPAQPGKRRAVKAPTRRGALRVLPPVPVLAGVATLAIAIGGVVTSAGDAQLAASSPRMSIPNAATGQFGSGTYDALGRSPVVSRDSDRDALGDATGTDLSQEAEVQAAQRNEAIGQLAQQAEREAHQIKLNAWGLPVEPGAYHLTAGFGDCSGLWSHCHTGLDFAAPTGTPIHAIANGTVTSVGYEGAYGNQTIVTLDDGTEIWYCHQNEFAVSVGDRVTIGEVIGYVGSTGNTTGPHVHVEVRPGGGDPVDPYEALVAHGVQP</sequence>
<comment type="caution">
    <text evidence="3">The sequence shown here is derived from an EMBL/GenBank/DDBJ whole genome shotgun (WGS) entry which is preliminary data.</text>
</comment>
<evidence type="ECO:0000256" key="1">
    <source>
        <dbReference type="SAM" id="MobiDB-lite"/>
    </source>
</evidence>
<feature type="compositionally biased region" description="Basic residues" evidence="1">
    <location>
        <begin position="97"/>
        <end position="107"/>
    </location>
</feature>
<dbReference type="Pfam" id="PF01551">
    <property type="entry name" value="Peptidase_M23"/>
    <property type="match status" value="1"/>
</dbReference>
<dbReference type="PANTHER" id="PTHR21666:SF270">
    <property type="entry name" value="MUREIN HYDROLASE ACTIVATOR ENVC"/>
    <property type="match status" value="1"/>
</dbReference>
<organism evidence="3 4">
    <name type="scientific">Nocardioides panacisoli</name>
    <dbReference type="NCBI Taxonomy" id="627624"/>
    <lineage>
        <taxon>Bacteria</taxon>
        <taxon>Bacillati</taxon>
        <taxon>Actinomycetota</taxon>
        <taxon>Actinomycetes</taxon>
        <taxon>Propionibacteriales</taxon>
        <taxon>Nocardioidaceae</taxon>
        <taxon>Nocardioides</taxon>
    </lineage>
</organism>
<dbReference type="EMBL" id="BAABAH010000005">
    <property type="protein sequence ID" value="GAA3817542.1"/>
    <property type="molecule type" value="Genomic_DNA"/>
</dbReference>
<feature type="region of interest" description="Disordered" evidence="1">
    <location>
        <begin position="86"/>
        <end position="107"/>
    </location>
</feature>
<evidence type="ECO:0000313" key="4">
    <source>
        <dbReference type="Proteomes" id="UP001501821"/>
    </source>
</evidence>
<dbReference type="Gene3D" id="2.70.70.10">
    <property type="entry name" value="Glucose Permease (Domain IIA)"/>
    <property type="match status" value="1"/>
</dbReference>
<dbReference type="InterPro" id="IPR050570">
    <property type="entry name" value="Cell_wall_metabolism_enzyme"/>
</dbReference>
<proteinExistence type="predicted"/>
<dbReference type="InterPro" id="IPR016047">
    <property type="entry name" value="M23ase_b-sheet_dom"/>
</dbReference>
<feature type="compositionally biased region" description="Low complexity" evidence="1">
    <location>
        <begin position="32"/>
        <end position="43"/>
    </location>
</feature>
<dbReference type="PANTHER" id="PTHR21666">
    <property type="entry name" value="PEPTIDASE-RELATED"/>
    <property type="match status" value="1"/>
</dbReference>
<name>A0ABP7IFZ1_9ACTN</name>
<feature type="domain" description="M23ase beta-sheet core" evidence="2">
    <location>
        <begin position="250"/>
        <end position="344"/>
    </location>
</feature>
<feature type="compositionally biased region" description="Basic and acidic residues" evidence="1">
    <location>
        <begin position="1"/>
        <end position="25"/>
    </location>
</feature>
<keyword evidence="4" id="KW-1185">Reference proteome</keyword>
<dbReference type="RefSeq" id="WP_344774759.1">
    <property type="nucleotide sequence ID" value="NZ_BAABAH010000005.1"/>
</dbReference>
<gene>
    <name evidence="3" type="ORF">GCM10022242_19340</name>
</gene>
<evidence type="ECO:0000259" key="2">
    <source>
        <dbReference type="Pfam" id="PF01551"/>
    </source>
</evidence>
<dbReference type="Proteomes" id="UP001501821">
    <property type="component" value="Unassembled WGS sequence"/>
</dbReference>
<dbReference type="SUPFAM" id="SSF51261">
    <property type="entry name" value="Duplicated hybrid motif"/>
    <property type="match status" value="1"/>
</dbReference>
<reference evidence="4" key="1">
    <citation type="journal article" date="2019" name="Int. J. Syst. Evol. Microbiol.">
        <title>The Global Catalogue of Microorganisms (GCM) 10K type strain sequencing project: providing services to taxonomists for standard genome sequencing and annotation.</title>
        <authorList>
            <consortium name="The Broad Institute Genomics Platform"/>
            <consortium name="The Broad Institute Genome Sequencing Center for Infectious Disease"/>
            <person name="Wu L."/>
            <person name="Ma J."/>
        </authorList>
    </citation>
    <scope>NUCLEOTIDE SEQUENCE [LARGE SCALE GENOMIC DNA]</scope>
    <source>
        <strain evidence="4">JCM 16953</strain>
    </source>
</reference>
<dbReference type="CDD" id="cd12797">
    <property type="entry name" value="M23_peptidase"/>
    <property type="match status" value="1"/>
</dbReference>
<feature type="region of interest" description="Disordered" evidence="1">
    <location>
        <begin position="170"/>
        <end position="189"/>
    </location>
</feature>
<feature type="region of interest" description="Disordered" evidence="1">
    <location>
        <begin position="1"/>
        <end position="55"/>
    </location>
</feature>